<dbReference type="KEGG" id="mag:amb0438"/>
<dbReference type="InterPro" id="IPR003660">
    <property type="entry name" value="HAMP_dom"/>
</dbReference>
<dbReference type="GO" id="GO:0016020">
    <property type="term" value="C:membrane"/>
    <property type="evidence" value="ECO:0007669"/>
    <property type="project" value="InterPro"/>
</dbReference>
<dbReference type="Pfam" id="PF00672">
    <property type="entry name" value="HAMP"/>
    <property type="match status" value="1"/>
</dbReference>
<dbReference type="PANTHER" id="PTHR43156:SF2">
    <property type="entry name" value="STAGE II SPORULATION PROTEIN E"/>
    <property type="match status" value="1"/>
</dbReference>
<gene>
    <name evidence="5" type="ordered locus">amb0438</name>
</gene>
<evidence type="ECO:0000313" key="6">
    <source>
        <dbReference type="Proteomes" id="UP000007058"/>
    </source>
</evidence>
<feature type="domain" description="HAMP" evidence="4">
    <location>
        <begin position="181"/>
        <end position="237"/>
    </location>
</feature>
<accession>Q2WA83</accession>
<dbReference type="EMBL" id="AP007255">
    <property type="protein sequence ID" value="BAE49242.1"/>
    <property type="molecule type" value="Genomic_DNA"/>
</dbReference>
<reference evidence="5 6" key="1">
    <citation type="journal article" date="2005" name="DNA Res.">
        <title>Complete genome sequence of the facultative anaerobic magnetotactic bacterium Magnetospirillum sp. strain AMB-1.</title>
        <authorList>
            <person name="Matsunaga T."/>
            <person name="Okamura Y."/>
            <person name="Fukuda Y."/>
            <person name="Wahyudi A.T."/>
            <person name="Murase Y."/>
            <person name="Takeyama H."/>
        </authorList>
    </citation>
    <scope>NUCLEOTIDE SEQUENCE [LARGE SCALE GENOMIC DNA]</scope>
    <source>
        <strain evidence="6">ATCC 700264 / AMB-1</strain>
    </source>
</reference>
<keyword evidence="2" id="KW-0175">Coiled coil</keyword>
<dbReference type="GO" id="GO:0016791">
    <property type="term" value="F:phosphatase activity"/>
    <property type="evidence" value="ECO:0007669"/>
    <property type="project" value="TreeGrafter"/>
</dbReference>
<evidence type="ECO:0000256" key="2">
    <source>
        <dbReference type="SAM" id="Coils"/>
    </source>
</evidence>
<dbReference type="OrthoDB" id="9802500at2"/>
<sequence>MTSRLRGLTAKQAVVTVAVVLVLSAAGGMVELFFDWHAKRSQVQAQVSQIIGAIDGSAVEAAYQLSPQLAERVVEGLLDYEIIQAARLQDNFGDLLAERRREGQAAATSRLAELLFGDILVYRRDLVRLGAVGKTDVGRLEVRLSPQAVASDFYARGRVNVALGLARALGIVALVVGIFYAMITRPLLRLAQAVTRVDPGQPGRHLVPALAGHGHDELGELVDSLNALLTSSQRGLNERDAAQAELMALTHDLERRVAERTREVEAANEEIRSLNLILKAENVRMGTELDVSRRIQQMVLPTAGELAAIGGLDVATYMEPANEVGGDYYDILHGENGRVRFGIGDVTGHGLESGVVMLMTQSAVRTMITGDEDGAERVLDVLNRTIFNNIQRMGSDKNLTLALLDYRPGPPDGETDPGISSHMRISGQHESVIVARQGGAIELIDTMDLGMPLGLVDEIGCFVNEVTVALRPGDTVILYTDGITEAADDRHRLYGLDRLCDVISANWQRPAEAIKDSIIADVKAHIGAQPLYDDLTLIVFKQIAERPALAEPVN</sequence>
<dbReference type="Pfam" id="PF07228">
    <property type="entry name" value="SpoIIE"/>
    <property type="match status" value="1"/>
</dbReference>
<dbReference type="InterPro" id="IPR036457">
    <property type="entry name" value="PPM-type-like_dom_sf"/>
</dbReference>
<protein>
    <submittedName>
        <fullName evidence="5">Serine phosphatase RsbU</fullName>
    </submittedName>
</protein>
<dbReference type="STRING" id="342108.amb0438"/>
<name>Q2WA83_PARM1</name>
<evidence type="ECO:0000313" key="5">
    <source>
        <dbReference type="EMBL" id="BAE49242.1"/>
    </source>
</evidence>
<feature type="transmembrane region" description="Helical" evidence="3">
    <location>
        <begin position="161"/>
        <end position="183"/>
    </location>
</feature>
<evidence type="ECO:0000256" key="1">
    <source>
        <dbReference type="ARBA" id="ARBA00022801"/>
    </source>
</evidence>
<keyword evidence="3" id="KW-0812">Transmembrane</keyword>
<dbReference type="GO" id="GO:0007165">
    <property type="term" value="P:signal transduction"/>
    <property type="evidence" value="ECO:0007669"/>
    <property type="project" value="InterPro"/>
</dbReference>
<dbReference type="CDD" id="cd06225">
    <property type="entry name" value="HAMP"/>
    <property type="match status" value="1"/>
</dbReference>
<dbReference type="SMART" id="SM00331">
    <property type="entry name" value="PP2C_SIG"/>
    <property type="match status" value="1"/>
</dbReference>
<keyword evidence="3" id="KW-1133">Transmembrane helix</keyword>
<dbReference type="HOGENOM" id="CLU_026432_1_0_5"/>
<organism evidence="5 6">
    <name type="scientific">Paramagnetospirillum magneticum (strain ATCC 700264 / AMB-1)</name>
    <name type="common">Magnetospirillum magneticum</name>
    <dbReference type="NCBI Taxonomy" id="342108"/>
    <lineage>
        <taxon>Bacteria</taxon>
        <taxon>Pseudomonadati</taxon>
        <taxon>Pseudomonadota</taxon>
        <taxon>Alphaproteobacteria</taxon>
        <taxon>Rhodospirillales</taxon>
        <taxon>Magnetospirillaceae</taxon>
        <taxon>Paramagnetospirillum</taxon>
    </lineage>
</organism>
<dbReference type="InterPro" id="IPR052016">
    <property type="entry name" value="Bact_Sigma-Reg"/>
</dbReference>
<keyword evidence="1" id="KW-0378">Hydrolase</keyword>
<dbReference type="Gene3D" id="6.10.340.10">
    <property type="match status" value="1"/>
</dbReference>
<keyword evidence="3" id="KW-0472">Membrane</keyword>
<keyword evidence="6" id="KW-1185">Reference proteome</keyword>
<feature type="coiled-coil region" evidence="2">
    <location>
        <begin position="250"/>
        <end position="284"/>
    </location>
</feature>
<dbReference type="PROSITE" id="PS50885">
    <property type="entry name" value="HAMP"/>
    <property type="match status" value="1"/>
</dbReference>
<proteinExistence type="predicted"/>
<dbReference type="PANTHER" id="PTHR43156">
    <property type="entry name" value="STAGE II SPORULATION PROTEIN E-RELATED"/>
    <property type="match status" value="1"/>
</dbReference>
<evidence type="ECO:0000259" key="4">
    <source>
        <dbReference type="PROSITE" id="PS50885"/>
    </source>
</evidence>
<dbReference type="AlphaFoldDB" id="Q2WA83"/>
<feature type="transmembrane region" description="Helical" evidence="3">
    <location>
        <begin position="12"/>
        <end position="34"/>
    </location>
</feature>
<evidence type="ECO:0000256" key="3">
    <source>
        <dbReference type="SAM" id="Phobius"/>
    </source>
</evidence>
<dbReference type="Proteomes" id="UP000007058">
    <property type="component" value="Chromosome"/>
</dbReference>
<dbReference type="RefSeq" id="WP_011382882.1">
    <property type="nucleotide sequence ID" value="NC_007626.1"/>
</dbReference>
<dbReference type="Gene3D" id="3.60.40.10">
    <property type="entry name" value="PPM-type phosphatase domain"/>
    <property type="match status" value="1"/>
</dbReference>
<dbReference type="InterPro" id="IPR001932">
    <property type="entry name" value="PPM-type_phosphatase-like_dom"/>
</dbReference>